<dbReference type="Proteomes" id="UP000260721">
    <property type="component" value="Unassembled WGS sequence"/>
</dbReference>
<dbReference type="NCBIfam" id="NF004325">
    <property type="entry name" value="PRK05718.1"/>
    <property type="match status" value="1"/>
</dbReference>
<comment type="pathway">
    <text evidence="2">Carbohydrate acid metabolism; 2-dehydro-3-deoxy-D-gluconate degradation; D-glyceraldehyde 3-phosphate and pyruvate from 2-dehydro-3-deoxy-D-gluconate: step 2/2.</text>
</comment>
<dbReference type="AlphaFoldDB" id="A0A3E3E6C6"/>
<dbReference type="NCBIfam" id="TIGR01182">
    <property type="entry name" value="eda"/>
    <property type="match status" value="1"/>
</dbReference>
<dbReference type="Gene3D" id="3.10.180.10">
    <property type="entry name" value="2,3-Dihydroxybiphenyl 1,2-Dioxygenase, domain 1"/>
    <property type="match status" value="1"/>
</dbReference>
<evidence type="ECO:0000256" key="5">
    <source>
        <dbReference type="ARBA" id="ARBA00013063"/>
    </source>
</evidence>
<evidence type="ECO:0000256" key="1">
    <source>
        <dbReference type="ARBA" id="ARBA00000654"/>
    </source>
</evidence>
<organism evidence="8 9">
    <name type="scientific">Faecalicoccus pleomorphus</name>
    <dbReference type="NCBI Taxonomy" id="1323"/>
    <lineage>
        <taxon>Bacteria</taxon>
        <taxon>Bacillati</taxon>
        <taxon>Bacillota</taxon>
        <taxon>Erysipelotrichia</taxon>
        <taxon>Erysipelotrichales</taxon>
        <taxon>Erysipelotrichaceae</taxon>
        <taxon>Faecalicoccus</taxon>
    </lineage>
</organism>
<sequence length="325" mass="35684">MIQSIYNRVQEEGIVPVVEIEDVNQSVSLATALLKGGIHCVEITFRTKQAANAIKLIKERYPDMLVAAGTVLSIEQVDEAVKAGADFIVSPGFNETVVHYCMEHKINIIPGCSCPSDLEKAISLRLSVVKFFPAEAAGGINAIKAMAAPYRTLSFMPTGGINLDNLNNYLSFDRVIACGGSWIASKDLLRHNAFDEIEKNAREAVHKMIGFELAHVGINAQDVQEARSIANFFEQIFGFTAKENPSSIFSDSYVETLKSPYLGKKGHIAIAVNSVERAKAYLINKGILFNEESTVIRDDGKIQAVYFKDQIGGFAIHLVRNSNLR</sequence>
<dbReference type="Gene3D" id="3.20.20.70">
    <property type="entry name" value="Aldolase class I"/>
    <property type="match status" value="1"/>
</dbReference>
<evidence type="ECO:0000313" key="9">
    <source>
        <dbReference type="Proteomes" id="UP000260721"/>
    </source>
</evidence>
<dbReference type="EMBL" id="QUSK01000009">
    <property type="protein sequence ID" value="RGD76783.1"/>
    <property type="molecule type" value="Genomic_DNA"/>
</dbReference>
<reference evidence="8 9" key="1">
    <citation type="submission" date="2018-08" db="EMBL/GenBank/DDBJ databases">
        <title>A genome reference for cultivated species of the human gut microbiota.</title>
        <authorList>
            <person name="Zou Y."/>
            <person name="Xue W."/>
            <person name="Luo G."/>
        </authorList>
    </citation>
    <scope>NUCLEOTIDE SEQUENCE [LARGE SCALE GENOMIC DNA]</scope>
    <source>
        <strain evidence="8 9">TF08-11</strain>
    </source>
</reference>
<comment type="similarity">
    <text evidence="3">Belongs to the KHG/KDPG aldolase family.</text>
</comment>
<evidence type="ECO:0000256" key="2">
    <source>
        <dbReference type="ARBA" id="ARBA00004736"/>
    </source>
</evidence>
<keyword evidence="7" id="KW-0119">Carbohydrate metabolism</keyword>
<dbReference type="InterPro" id="IPR013785">
    <property type="entry name" value="Aldolase_TIM"/>
</dbReference>
<dbReference type="InterPro" id="IPR031337">
    <property type="entry name" value="KDPG/KHG_AS_1"/>
</dbReference>
<dbReference type="PANTHER" id="PTHR30246:SF1">
    <property type="entry name" value="2-DEHYDRO-3-DEOXY-6-PHOSPHOGALACTONATE ALDOLASE-RELATED"/>
    <property type="match status" value="1"/>
</dbReference>
<dbReference type="Pfam" id="PF01081">
    <property type="entry name" value="Aldolase"/>
    <property type="match status" value="1"/>
</dbReference>
<dbReference type="SUPFAM" id="SSF54593">
    <property type="entry name" value="Glyoxalase/Bleomycin resistance protein/Dihydroxybiphenyl dioxygenase"/>
    <property type="match status" value="1"/>
</dbReference>
<gene>
    <name evidence="8" type="primary">eda</name>
    <name evidence="8" type="ORF">DXC78_04930</name>
</gene>
<evidence type="ECO:0000256" key="6">
    <source>
        <dbReference type="ARBA" id="ARBA00023239"/>
    </source>
</evidence>
<evidence type="ECO:0000256" key="7">
    <source>
        <dbReference type="ARBA" id="ARBA00023277"/>
    </source>
</evidence>
<comment type="caution">
    <text evidence="8">The sequence shown here is derived from an EMBL/GenBank/DDBJ whole genome shotgun (WGS) entry which is preliminary data.</text>
</comment>
<comment type="catalytic activity">
    <reaction evidence="1">
        <text>2-dehydro-3-deoxy-6-phospho-D-gluconate = D-glyceraldehyde 3-phosphate + pyruvate</text>
        <dbReference type="Rhea" id="RHEA:17089"/>
        <dbReference type="ChEBI" id="CHEBI:15361"/>
        <dbReference type="ChEBI" id="CHEBI:57569"/>
        <dbReference type="ChEBI" id="CHEBI:59776"/>
        <dbReference type="EC" id="4.1.2.14"/>
    </reaction>
</comment>
<accession>A0A3E3E6C6</accession>
<dbReference type="CDD" id="cd00452">
    <property type="entry name" value="KDPG_aldolase"/>
    <property type="match status" value="1"/>
</dbReference>
<dbReference type="GO" id="GO:0008675">
    <property type="term" value="F:2-dehydro-3-deoxy-phosphogluconate aldolase activity"/>
    <property type="evidence" value="ECO:0007669"/>
    <property type="project" value="UniProtKB-EC"/>
</dbReference>
<proteinExistence type="inferred from homology"/>
<dbReference type="EC" id="4.1.2.14" evidence="5"/>
<dbReference type="RefSeq" id="WP_117445989.1">
    <property type="nucleotide sequence ID" value="NZ_CALCIP010000038.1"/>
</dbReference>
<dbReference type="SUPFAM" id="SSF51569">
    <property type="entry name" value="Aldolase"/>
    <property type="match status" value="1"/>
</dbReference>
<dbReference type="PROSITE" id="PS00159">
    <property type="entry name" value="ALDOLASE_KDPG_KHG_1"/>
    <property type="match status" value="1"/>
</dbReference>
<dbReference type="InterPro" id="IPR029068">
    <property type="entry name" value="Glyas_Bleomycin-R_OHBP_Dase"/>
</dbReference>
<comment type="subunit">
    <text evidence="4">Homotrimer.</text>
</comment>
<keyword evidence="6 8" id="KW-0456">Lyase</keyword>
<protein>
    <recommendedName>
        <fullName evidence="5">2-dehydro-3-deoxy-phosphogluconate aldolase</fullName>
        <ecNumber evidence="5">4.1.2.14</ecNumber>
    </recommendedName>
</protein>
<dbReference type="InterPro" id="IPR000887">
    <property type="entry name" value="Aldlse_KDPG_KHG"/>
</dbReference>
<evidence type="ECO:0000313" key="8">
    <source>
        <dbReference type="EMBL" id="RGD76783.1"/>
    </source>
</evidence>
<dbReference type="PANTHER" id="PTHR30246">
    <property type="entry name" value="2-KETO-3-DEOXY-6-PHOSPHOGLUCONATE ALDOLASE"/>
    <property type="match status" value="1"/>
</dbReference>
<name>A0A3E3E6C6_9FIRM</name>
<evidence type="ECO:0000256" key="3">
    <source>
        <dbReference type="ARBA" id="ARBA00006906"/>
    </source>
</evidence>
<evidence type="ECO:0000256" key="4">
    <source>
        <dbReference type="ARBA" id="ARBA00011233"/>
    </source>
</evidence>